<dbReference type="RefSeq" id="WP_094763579.1">
    <property type="nucleotide sequence ID" value="NZ_FUKQ01000010.1"/>
</dbReference>
<dbReference type="STRING" id="1255658.FM114_02270"/>
<dbReference type="InterPro" id="IPR050490">
    <property type="entry name" value="Bact_solute-bd_prot1"/>
</dbReference>
<dbReference type="Gene3D" id="3.40.190.10">
    <property type="entry name" value="Periplasmic binding protein-like II"/>
    <property type="match status" value="1"/>
</dbReference>
<accession>A0A1R4IKF9</accession>
<gene>
    <name evidence="1" type="ORF">FM114_02270</name>
</gene>
<reference evidence="1 2" key="1">
    <citation type="submission" date="2017-02" db="EMBL/GenBank/DDBJ databases">
        <authorList>
            <person name="Peterson S.W."/>
        </authorList>
    </citation>
    <scope>NUCLEOTIDE SEQUENCE [LARGE SCALE GENOMIC DNA]</scope>
    <source>
        <strain evidence="1 2">LSP_Lj1</strain>
    </source>
</reference>
<dbReference type="AlphaFoldDB" id="A0A1R4IKF9"/>
<sequence>MTDITRRAVLGAAGLGAAGTALSWKRLTGLDIPGRGADQLNIAINGTAQDAAANQGLIDAFSALHPDIKVRIVPIQGADWSDFFAKILTLVAAGTPPDVVMVATEGTQLFAERLAHPLDEFVMRDKEEMREFFEDVHPSLIEAFMYQGNLFQLPLSWNAANMYFSSKAMERAGLDYPREDWTWDDFQGHLRQMRKASTGTFRPFFWTNRLWGGVVPWLYSNDTSFLKPSRYAGGEWLWQQFYPGEKGRSGGYRWAEPNADDPKVLESFEFLQELVAENLGSSPVQGGGNELVSRFGSGVIGMTPSGGYWVHGLNQAGMKRDDYDVAFFPKGRTQQHQFGTAGYAIMRASKRKDAAWEWLKFCVSNQGMGIAQKNPDSNSARRSHNTKLYKDTGPAHWKVFYETLDRYPTTAPVPAPPQEAAVETALIKNVLGAVTGSRSNVKRALATLQRDLELAMKES</sequence>
<proteinExistence type="predicted"/>
<protein>
    <submittedName>
        <fullName evidence="1">Extracellular solute-binding domain protein</fullName>
    </submittedName>
</protein>
<dbReference type="PROSITE" id="PS51318">
    <property type="entry name" value="TAT"/>
    <property type="match status" value="1"/>
</dbReference>
<keyword evidence="2" id="KW-1185">Reference proteome</keyword>
<name>A0A1R4IKF9_9ACTN</name>
<dbReference type="Pfam" id="PF01547">
    <property type="entry name" value="SBP_bac_1"/>
    <property type="match status" value="1"/>
</dbReference>
<dbReference type="InterPro" id="IPR006311">
    <property type="entry name" value="TAT_signal"/>
</dbReference>
<dbReference type="PANTHER" id="PTHR43649">
    <property type="entry name" value="ARABINOSE-BINDING PROTEIN-RELATED"/>
    <property type="match status" value="1"/>
</dbReference>
<dbReference type="OrthoDB" id="2531053at2"/>
<dbReference type="Proteomes" id="UP000188342">
    <property type="component" value="Unassembled WGS sequence"/>
</dbReference>
<dbReference type="EMBL" id="FUKQ01000010">
    <property type="protein sequence ID" value="SJN20251.1"/>
    <property type="molecule type" value="Genomic_DNA"/>
</dbReference>
<evidence type="ECO:0000313" key="2">
    <source>
        <dbReference type="Proteomes" id="UP000188342"/>
    </source>
</evidence>
<dbReference type="PANTHER" id="PTHR43649:SF30">
    <property type="entry name" value="ABC TRANSPORTER SUBSTRATE-BINDING PROTEIN"/>
    <property type="match status" value="1"/>
</dbReference>
<dbReference type="InterPro" id="IPR006059">
    <property type="entry name" value="SBP"/>
</dbReference>
<evidence type="ECO:0000313" key="1">
    <source>
        <dbReference type="EMBL" id="SJN20251.1"/>
    </source>
</evidence>
<dbReference type="SUPFAM" id="SSF53850">
    <property type="entry name" value="Periplasmic binding protein-like II"/>
    <property type="match status" value="1"/>
</dbReference>
<dbReference type="CDD" id="cd13585">
    <property type="entry name" value="PBP2_TMBP_like"/>
    <property type="match status" value="1"/>
</dbReference>
<organism evidence="1 2">
    <name type="scientific">Luteococcus japonicus LSP_Lj1</name>
    <dbReference type="NCBI Taxonomy" id="1255658"/>
    <lineage>
        <taxon>Bacteria</taxon>
        <taxon>Bacillati</taxon>
        <taxon>Actinomycetota</taxon>
        <taxon>Actinomycetes</taxon>
        <taxon>Propionibacteriales</taxon>
        <taxon>Propionibacteriaceae</taxon>
        <taxon>Luteococcus</taxon>
    </lineage>
</organism>